<dbReference type="GO" id="GO:0000981">
    <property type="term" value="F:DNA-binding transcription factor activity, RNA polymerase II-specific"/>
    <property type="evidence" value="ECO:0007669"/>
    <property type="project" value="InterPro"/>
</dbReference>
<dbReference type="PANTHER" id="PTHR46714:SF6">
    <property type="entry name" value="TRANSCRIPTIONAL ACTIVATOR HAC1"/>
    <property type="match status" value="1"/>
</dbReference>
<keyword evidence="5" id="KW-0804">Transcription</keyword>
<dbReference type="GO" id="GO:0006986">
    <property type="term" value="P:response to unfolded protein"/>
    <property type="evidence" value="ECO:0007669"/>
    <property type="project" value="UniProtKB-KW"/>
</dbReference>
<keyword evidence="7" id="KW-0539">Nucleus</keyword>
<dbReference type="InterPro" id="IPR046347">
    <property type="entry name" value="bZIP_sf"/>
</dbReference>
<dbReference type="OrthoDB" id="674948at2759"/>
<dbReference type="AlphaFoldDB" id="A0A5J5EHY2"/>
<proteinExistence type="inferred from homology"/>
<feature type="coiled-coil region" evidence="8">
    <location>
        <begin position="113"/>
        <end position="175"/>
    </location>
</feature>
<dbReference type="GO" id="GO:0005634">
    <property type="term" value="C:nucleus"/>
    <property type="evidence" value="ECO:0007669"/>
    <property type="project" value="UniProtKB-SubCell"/>
</dbReference>
<dbReference type="GO" id="GO:0003677">
    <property type="term" value="F:DNA binding"/>
    <property type="evidence" value="ECO:0007669"/>
    <property type="project" value="UniProtKB-KW"/>
</dbReference>
<comment type="subcellular location">
    <subcellularLocation>
        <location evidence="1">Nucleus</location>
    </subcellularLocation>
</comment>
<evidence type="ECO:0000313" key="12">
    <source>
        <dbReference type="Proteomes" id="UP000326924"/>
    </source>
</evidence>
<accession>A0A5J5EHY2</accession>
<dbReference type="EMBL" id="VXIS01000348">
    <property type="protein sequence ID" value="KAA8894318.1"/>
    <property type="molecule type" value="Genomic_DNA"/>
</dbReference>
<dbReference type="Gene3D" id="1.20.5.170">
    <property type="match status" value="1"/>
</dbReference>
<keyword evidence="6" id="KW-0834">Unfolded protein response</keyword>
<dbReference type="PANTHER" id="PTHR46714">
    <property type="entry name" value="TRANSCRIPTIONAL ACTIVATOR HAC1"/>
    <property type="match status" value="1"/>
</dbReference>
<feature type="domain" description="BZIP" evidence="10">
    <location>
        <begin position="102"/>
        <end position="165"/>
    </location>
</feature>
<dbReference type="GO" id="GO:0045944">
    <property type="term" value="P:positive regulation of transcription by RNA polymerase II"/>
    <property type="evidence" value="ECO:0007669"/>
    <property type="project" value="InterPro"/>
</dbReference>
<dbReference type="InParanoid" id="A0A5J5EHY2"/>
<dbReference type="InterPro" id="IPR004827">
    <property type="entry name" value="bZIP"/>
</dbReference>
<evidence type="ECO:0000256" key="3">
    <source>
        <dbReference type="ARBA" id="ARBA00023015"/>
    </source>
</evidence>
<keyword evidence="3" id="KW-0805">Transcription regulation</keyword>
<feature type="compositionally biased region" description="Basic and acidic residues" evidence="9">
    <location>
        <begin position="96"/>
        <end position="105"/>
    </location>
</feature>
<dbReference type="Proteomes" id="UP000326924">
    <property type="component" value="Unassembled WGS sequence"/>
</dbReference>
<keyword evidence="8" id="KW-0175">Coiled coil</keyword>
<feature type="compositionally biased region" description="Basic and acidic residues" evidence="9">
    <location>
        <begin position="61"/>
        <end position="71"/>
    </location>
</feature>
<evidence type="ECO:0000313" key="11">
    <source>
        <dbReference type="EMBL" id="KAA8894318.1"/>
    </source>
</evidence>
<evidence type="ECO:0000256" key="4">
    <source>
        <dbReference type="ARBA" id="ARBA00023125"/>
    </source>
</evidence>
<evidence type="ECO:0000256" key="6">
    <source>
        <dbReference type="ARBA" id="ARBA00023230"/>
    </source>
</evidence>
<dbReference type="PROSITE" id="PS50217">
    <property type="entry name" value="BZIP"/>
    <property type="match status" value="1"/>
</dbReference>
<dbReference type="SUPFAM" id="SSF57959">
    <property type="entry name" value="Leucine zipper domain"/>
    <property type="match status" value="1"/>
</dbReference>
<comment type="caution">
    <text evidence="11">The sequence shown here is derived from an EMBL/GenBank/DDBJ whole genome shotgun (WGS) entry which is preliminary data.</text>
</comment>
<evidence type="ECO:0000256" key="1">
    <source>
        <dbReference type="ARBA" id="ARBA00004123"/>
    </source>
</evidence>
<protein>
    <recommendedName>
        <fullName evidence="10">BZIP domain-containing protein</fullName>
    </recommendedName>
</protein>
<dbReference type="InterPro" id="IPR044280">
    <property type="entry name" value="Hac1/HY5"/>
</dbReference>
<name>A0A5J5EHY2_9PEZI</name>
<evidence type="ECO:0000256" key="8">
    <source>
        <dbReference type="SAM" id="Coils"/>
    </source>
</evidence>
<feature type="region of interest" description="Disordered" evidence="9">
    <location>
        <begin position="13"/>
        <end position="105"/>
    </location>
</feature>
<comment type="similarity">
    <text evidence="2">Belongs to the bZIP family.</text>
</comment>
<organism evidence="11 12">
    <name type="scientific">Sphaerosporella brunnea</name>
    <dbReference type="NCBI Taxonomy" id="1250544"/>
    <lineage>
        <taxon>Eukaryota</taxon>
        <taxon>Fungi</taxon>
        <taxon>Dikarya</taxon>
        <taxon>Ascomycota</taxon>
        <taxon>Pezizomycotina</taxon>
        <taxon>Pezizomycetes</taxon>
        <taxon>Pezizales</taxon>
        <taxon>Pyronemataceae</taxon>
        <taxon>Sphaerosporella</taxon>
    </lineage>
</organism>
<evidence type="ECO:0000256" key="7">
    <source>
        <dbReference type="ARBA" id="ARBA00023242"/>
    </source>
</evidence>
<keyword evidence="4" id="KW-0238">DNA-binding</keyword>
<dbReference type="SMART" id="SM00338">
    <property type="entry name" value="BRLZ"/>
    <property type="match status" value="1"/>
</dbReference>
<evidence type="ECO:0000256" key="5">
    <source>
        <dbReference type="ARBA" id="ARBA00023163"/>
    </source>
</evidence>
<feature type="compositionally biased region" description="Low complexity" evidence="9">
    <location>
        <begin position="24"/>
        <end position="52"/>
    </location>
</feature>
<reference evidence="11 12" key="1">
    <citation type="submission" date="2019-09" db="EMBL/GenBank/DDBJ databases">
        <title>Draft genome of the ectomycorrhizal ascomycete Sphaerosporella brunnea.</title>
        <authorList>
            <consortium name="DOE Joint Genome Institute"/>
            <person name="Benucci G.M."/>
            <person name="Marozzi G."/>
            <person name="Antonielli L."/>
            <person name="Sanchez S."/>
            <person name="Marco P."/>
            <person name="Wang X."/>
            <person name="Falini L.B."/>
            <person name="Barry K."/>
            <person name="Haridas S."/>
            <person name="Lipzen A."/>
            <person name="Labutti K."/>
            <person name="Grigoriev I.V."/>
            <person name="Murat C."/>
            <person name="Martin F."/>
            <person name="Albertini E."/>
            <person name="Donnini D."/>
            <person name="Bonito G."/>
        </authorList>
    </citation>
    <scope>NUCLEOTIDE SEQUENCE [LARGE SCALE GENOMIC DNA]</scope>
    <source>
        <strain evidence="11 12">Sb_GMNB300</strain>
    </source>
</reference>
<evidence type="ECO:0000259" key="10">
    <source>
        <dbReference type="PROSITE" id="PS50217"/>
    </source>
</evidence>
<keyword evidence="12" id="KW-1185">Reference proteome</keyword>
<sequence length="288" mass="31763">MSIVSVVDILGVPTPESLDDFCASSPDSSFSSSRHGSPCSCMSAETSPSSVASPPPSPEAPKIKTEPETKPIKKRKSWGQQLPTPTTNLPPRKRAKTAEEKEQRRVERVLRNRAAAQKSREVKKQQLEAIESERDMLKQKFESLMEANTKLTASNTQLFAQLKKVQEENARLKLHSNQPPQAVTEAHLESLFLECYGIDPNTTVSYPDSALDDSLSESSCMTHQPAELMCDLPCLQETGLRTSSLPAFTTLVTSLVFFIWSLASRRGILLSQPPPNPSQAQSRRQSPS</sequence>
<evidence type="ECO:0000256" key="2">
    <source>
        <dbReference type="ARBA" id="ARBA00007163"/>
    </source>
</evidence>
<gene>
    <name evidence="11" type="ORF">FN846DRAFT_423180</name>
</gene>
<evidence type="ECO:0000256" key="9">
    <source>
        <dbReference type="SAM" id="MobiDB-lite"/>
    </source>
</evidence>